<feature type="signal peptide" evidence="9">
    <location>
        <begin position="1"/>
        <end position="19"/>
    </location>
</feature>
<dbReference type="GO" id="GO:0004382">
    <property type="term" value="F:GDP phosphatase activity"/>
    <property type="evidence" value="ECO:0007669"/>
    <property type="project" value="UniProtKB-EC"/>
</dbReference>
<dbReference type="GO" id="GO:0005524">
    <property type="term" value="F:ATP binding"/>
    <property type="evidence" value="ECO:0007669"/>
    <property type="project" value="UniProtKB-KW"/>
</dbReference>
<dbReference type="PROSITE" id="PS01238">
    <property type="entry name" value="GDA1_CD39_NTPASE"/>
    <property type="match status" value="1"/>
</dbReference>
<reference evidence="10 11" key="1">
    <citation type="submission" date="2016-04" db="EMBL/GenBank/DDBJ databases">
        <title>Evolutionary innovation and constraint leading to complex multicellularity in the Ascomycota.</title>
        <authorList>
            <person name="Cisse O."/>
            <person name="Nguyen A."/>
            <person name="Hewitt D.A."/>
            <person name="Jedd G."/>
            <person name="Stajich J.E."/>
        </authorList>
    </citation>
    <scope>NUCLEOTIDE SEQUENCE [LARGE SCALE GENOMIC DNA]</scope>
    <source>
        <strain evidence="10 11">DAH-3</strain>
    </source>
</reference>
<dbReference type="GO" id="GO:0006487">
    <property type="term" value="P:protein N-linked glycosylation"/>
    <property type="evidence" value="ECO:0007669"/>
    <property type="project" value="TreeGrafter"/>
</dbReference>
<evidence type="ECO:0000256" key="1">
    <source>
        <dbReference type="ARBA" id="ARBA00004323"/>
    </source>
</evidence>
<evidence type="ECO:0000256" key="3">
    <source>
        <dbReference type="ARBA" id="ARBA00022801"/>
    </source>
</evidence>
<keyword evidence="11" id="KW-1185">Reference proteome</keyword>
<evidence type="ECO:0000256" key="8">
    <source>
        <dbReference type="RuleBase" id="RU003833"/>
    </source>
</evidence>
<sequence>MLMNLLSFLTASIFSSSYAIPVAGPDHGTLVSRSSSCWKAIQARSIGSVASYTDRCSTSFDKTKPIVEYVLIVDAGSSGSRIHIYKFNHCKESPELESEIFDSTTPGLSSYAKDPEAAAKSLDELLDVAAKNVPEELHACTPIAVKATAGLRLLGDKESQAIIDAVQCRLEKSCPFALVKDNGVEVLDGKSEGVYGWITVNYLRDSLAVNASDITAATFDLGGASTQIVFQPQNGMVVADVAEKYLLTINGRNFELYQHSYLGYGLNEARKAIFHQTIQDATAMDETIDVHELETITSPCIPPGQNQSVRLQVDGNTKEYHFVGKEKPCAHECREITDEILHKNMICAVAPCAFDGIYQPSFQESFPKGDLYLFSAFYYRTKQLHLPAPFATGILHQFEENICAADYSQYPPELAKELSKDSQYCLDLNYISSLLERGYGIPKSRKVYATQELKGIELGWTLGAALPLLEHHDCKIEKVGP</sequence>
<accession>A0A1U7LNE0</accession>
<comment type="function">
    <text evidence="4">After transfer of sugars to endogenous macromolecular acceptors, the enzyme converts nucleoside diphosphates to nucleoside monophosphates which in turn exit the Golgi lumen in a coupled antiporter reaction, allowing entry of additional nucleotide sugar from the cytosol.</text>
</comment>
<evidence type="ECO:0000256" key="4">
    <source>
        <dbReference type="ARBA" id="ARBA00037742"/>
    </source>
</evidence>
<gene>
    <name evidence="10" type="ORF">NEOLI_004556</name>
</gene>
<protein>
    <recommendedName>
        <fullName evidence="5">guanosine-diphosphatase</fullName>
        <ecNumber evidence="5">3.6.1.42</ecNumber>
    </recommendedName>
</protein>
<dbReference type="STRING" id="1198029.A0A1U7LNE0"/>
<dbReference type="GO" id="GO:0000139">
    <property type="term" value="C:Golgi membrane"/>
    <property type="evidence" value="ECO:0007669"/>
    <property type="project" value="UniProtKB-SubCell"/>
</dbReference>
<dbReference type="OMA" id="GEQYEAM"/>
<dbReference type="EC" id="3.6.1.42" evidence="5"/>
<name>A0A1U7LNE0_NEOID</name>
<dbReference type="Gene3D" id="3.30.420.150">
    <property type="entry name" value="Exopolyphosphatase. Domain 2"/>
    <property type="match status" value="1"/>
</dbReference>
<evidence type="ECO:0000256" key="9">
    <source>
        <dbReference type="SAM" id="SignalP"/>
    </source>
</evidence>
<comment type="similarity">
    <text evidence="2 8">Belongs to the GDA1/CD39 NTPase family.</text>
</comment>
<evidence type="ECO:0000256" key="7">
    <source>
        <dbReference type="PIRSR" id="PIRSR600407-2"/>
    </source>
</evidence>
<feature type="chain" id="PRO_5012775604" description="guanosine-diphosphatase" evidence="9">
    <location>
        <begin position="20"/>
        <end position="481"/>
    </location>
</feature>
<evidence type="ECO:0000313" key="10">
    <source>
        <dbReference type="EMBL" id="OLL24167.1"/>
    </source>
</evidence>
<keyword evidence="7" id="KW-0547">Nucleotide-binding</keyword>
<feature type="binding site" evidence="7">
    <location>
        <begin position="223"/>
        <end position="227"/>
    </location>
    <ligand>
        <name>ATP</name>
        <dbReference type="ChEBI" id="CHEBI:30616"/>
    </ligand>
</feature>
<dbReference type="Gene3D" id="3.30.420.40">
    <property type="match status" value="1"/>
</dbReference>
<dbReference type="GO" id="GO:0009134">
    <property type="term" value="P:nucleoside diphosphate catabolic process"/>
    <property type="evidence" value="ECO:0007669"/>
    <property type="project" value="TreeGrafter"/>
</dbReference>
<evidence type="ECO:0000256" key="5">
    <source>
        <dbReference type="ARBA" id="ARBA00038903"/>
    </source>
</evidence>
<dbReference type="GO" id="GO:0045134">
    <property type="term" value="F:UDP phosphatase activity"/>
    <property type="evidence" value="ECO:0007669"/>
    <property type="project" value="TreeGrafter"/>
</dbReference>
<organism evidence="10 11">
    <name type="scientific">Neolecta irregularis (strain DAH-3)</name>
    <dbReference type="NCBI Taxonomy" id="1198029"/>
    <lineage>
        <taxon>Eukaryota</taxon>
        <taxon>Fungi</taxon>
        <taxon>Dikarya</taxon>
        <taxon>Ascomycota</taxon>
        <taxon>Taphrinomycotina</taxon>
        <taxon>Neolectales</taxon>
        <taxon>Neolectaceae</taxon>
        <taxon>Neolecta</taxon>
    </lineage>
</organism>
<comment type="caution">
    <text evidence="10">The sequence shown here is derived from an EMBL/GenBank/DDBJ whole genome shotgun (WGS) entry which is preliminary data.</text>
</comment>
<proteinExistence type="inferred from homology"/>
<evidence type="ECO:0000256" key="2">
    <source>
        <dbReference type="ARBA" id="ARBA00009283"/>
    </source>
</evidence>
<feature type="active site" description="Proton acceptor" evidence="6">
    <location>
        <position position="192"/>
    </location>
</feature>
<keyword evidence="7" id="KW-0067">ATP-binding</keyword>
<dbReference type="Pfam" id="PF01150">
    <property type="entry name" value="GDA1_CD39"/>
    <property type="match status" value="1"/>
</dbReference>
<keyword evidence="3 8" id="KW-0378">Hydrolase</keyword>
<comment type="subcellular location">
    <subcellularLocation>
        <location evidence="1">Golgi apparatus membrane</location>
        <topology evidence="1">Single-pass type II membrane protein</topology>
    </subcellularLocation>
</comment>
<evidence type="ECO:0000256" key="6">
    <source>
        <dbReference type="PIRSR" id="PIRSR600407-1"/>
    </source>
</evidence>
<dbReference type="OrthoDB" id="6372431at2759"/>
<evidence type="ECO:0000313" key="11">
    <source>
        <dbReference type="Proteomes" id="UP000186594"/>
    </source>
</evidence>
<dbReference type="Proteomes" id="UP000186594">
    <property type="component" value="Unassembled WGS sequence"/>
</dbReference>
<dbReference type="AlphaFoldDB" id="A0A1U7LNE0"/>
<dbReference type="PANTHER" id="PTHR11782">
    <property type="entry name" value="ADENOSINE/GUANOSINE DIPHOSPHATASE"/>
    <property type="match status" value="1"/>
</dbReference>
<dbReference type="InterPro" id="IPR000407">
    <property type="entry name" value="GDA1_CD39_NTPase"/>
</dbReference>
<dbReference type="EMBL" id="LXFE01000946">
    <property type="protein sequence ID" value="OLL24167.1"/>
    <property type="molecule type" value="Genomic_DNA"/>
</dbReference>
<dbReference type="GO" id="GO:0017111">
    <property type="term" value="F:ribonucleoside triphosphate phosphatase activity"/>
    <property type="evidence" value="ECO:0007669"/>
    <property type="project" value="TreeGrafter"/>
</dbReference>
<keyword evidence="9" id="KW-0732">Signal</keyword>
<dbReference type="PANTHER" id="PTHR11782:SF83">
    <property type="entry name" value="GUANOSINE-DIPHOSPHATASE"/>
    <property type="match status" value="1"/>
</dbReference>